<dbReference type="PIRSF" id="PIRSF000161">
    <property type="entry name" value="DHPR"/>
    <property type="match status" value="1"/>
</dbReference>
<dbReference type="EMBL" id="CAADFD010000004">
    <property type="protein sequence ID" value="VFJ48538.1"/>
    <property type="molecule type" value="Genomic_DNA"/>
</dbReference>
<feature type="binding site" evidence="13">
    <location>
        <begin position="22"/>
        <end position="27"/>
    </location>
    <ligand>
        <name>NAD(+)</name>
        <dbReference type="ChEBI" id="CHEBI:57540"/>
    </ligand>
</feature>
<feature type="active site" description="Proton donor" evidence="13">
    <location>
        <position position="173"/>
    </location>
</feature>
<accession>A0A450S948</accession>
<name>A0A450S948_9GAMM</name>
<feature type="binding site" evidence="13">
    <location>
        <position position="67"/>
    </location>
    <ligand>
        <name>NADP(+)</name>
        <dbReference type="ChEBI" id="CHEBI:58349"/>
    </ligand>
</feature>
<feature type="binding site" evidence="13">
    <location>
        <begin position="112"/>
        <end position="114"/>
    </location>
    <ligand>
        <name>NAD(+)</name>
        <dbReference type="ChEBI" id="CHEBI:57540"/>
    </ligand>
</feature>
<comment type="function">
    <text evidence="13">Catalyzes the conversion of 4-hydroxy-tetrahydrodipicolinate (HTPA) to tetrahydrodipicolinate.</text>
</comment>
<comment type="catalytic activity">
    <reaction evidence="12 13">
        <text>(S)-2,3,4,5-tetrahydrodipicolinate + NAD(+) + H2O = (2S,4S)-4-hydroxy-2,3,4,5-tetrahydrodipicolinate + NADH + H(+)</text>
        <dbReference type="Rhea" id="RHEA:35323"/>
        <dbReference type="ChEBI" id="CHEBI:15377"/>
        <dbReference type="ChEBI" id="CHEBI:15378"/>
        <dbReference type="ChEBI" id="CHEBI:16845"/>
        <dbReference type="ChEBI" id="CHEBI:57540"/>
        <dbReference type="ChEBI" id="CHEBI:57945"/>
        <dbReference type="ChEBI" id="CHEBI:67139"/>
        <dbReference type="EC" id="1.17.1.8"/>
    </reaction>
</comment>
<dbReference type="GO" id="GO:0051287">
    <property type="term" value="F:NAD binding"/>
    <property type="evidence" value="ECO:0007669"/>
    <property type="project" value="UniProtKB-UniRule"/>
</dbReference>
<comment type="pathway">
    <text evidence="9 13">Amino-acid biosynthesis; L-lysine biosynthesis via DAP pathway; (S)-tetrahydrodipicolinate from L-aspartate: step 4/4.</text>
</comment>
<evidence type="ECO:0000256" key="4">
    <source>
        <dbReference type="ARBA" id="ARBA00022857"/>
    </source>
</evidence>
<dbReference type="Gene3D" id="3.40.50.720">
    <property type="entry name" value="NAD(P)-binding Rossmann-like Domain"/>
    <property type="match status" value="1"/>
</dbReference>
<comment type="similarity">
    <text evidence="1 13">Belongs to the DapB family.</text>
</comment>
<evidence type="ECO:0000256" key="9">
    <source>
        <dbReference type="ARBA" id="ARBA00037922"/>
    </source>
</evidence>
<dbReference type="NCBIfam" id="TIGR00036">
    <property type="entry name" value="dapB"/>
    <property type="match status" value="1"/>
</dbReference>
<evidence type="ECO:0000313" key="16">
    <source>
        <dbReference type="EMBL" id="VFJ48538.1"/>
    </source>
</evidence>
<dbReference type="Pfam" id="PF05173">
    <property type="entry name" value="DapB_C"/>
    <property type="match status" value="1"/>
</dbReference>
<dbReference type="EC" id="1.17.1.8" evidence="10 13"/>
<protein>
    <recommendedName>
        <fullName evidence="10 13">4-hydroxy-tetrahydrodipicolinate reductase</fullName>
        <shortName evidence="13">HTPA reductase</shortName>
        <ecNumber evidence="10 13">1.17.1.8</ecNumber>
    </recommendedName>
</protein>
<dbReference type="PANTHER" id="PTHR20836:SF0">
    <property type="entry name" value="4-HYDROXY-TETRAHYDRODIPICOLINATE REDUCTASE 1, CHLOROPLASTIC-RELATED"/>
    <property type="match status" value="1"/>
</dbReference>
<evidence type="ECO:0000256" key="13">
    <source>
        <dbReference type="HAMAP-Rule" id="MF_00102"/>
    </source>
</evidence>
<evidence type="ECO:0000259" key="14">
    <source>
        <dbReference type="Pfam" id="PF01113"/>
    </source>
</evidence>
<comment type="catalytic activity">
    <reaction evidence="11 13">
        <text>(S)-2,3,4,5-tetrahydrodipicolinate + NADP(+) + H2O = (2S,4S)-4-hydroxy-2,3,4,5-tetrahydrodipicolinate + NADPH + H(+)</text>
        <dbReference type="Rhea" id="RHEA:35331"/>
        <dbReference type="ChEBI" id="CHEBI:15377"/>
        <dbReference type="ChEBI" id="CHEBI:15378"/>
        <dbReference type="ChEBI" id="CHEBI:16845"/>
        <dbReference type="ChEBI" id="CHEBI:57783"/>
        <dbReference type="ChEBI" id="CHEBI:58349"/>
        <dbReference type="ChEBI" id="CHEBI:67139"/>
        <dbReference type="EC" id="1.17.1.8"/>
    </reaction>
</comment>
<feature type="binding site" evidence="13">
    <location>
        <begin position="136"/>
        <end position="139"/>
    </location>
    <ligand>
        <name>NAD(+)</name>
        <dbReference type="ChEBI" id="CHEBI:57540"/>
    </ligand>
</feature>
<dbReference type="GO" id="GO:0005829">
    <property type="term" value="C:cytosol"/>
    <property type="evidence" value="ECO:0007669"/>
    <property type="project" value="TreeGrafter"/>
</dbReference>
<dbReference type="SUPFAM" id="SSF51735">
    <property type="entry name" value="NAD(P)-binding Rossmann-fold domains"/>
    <property type="match status" value="1"/>
</dbReference>
<evidence type="ECO:0000256" key="2">
    <source>
        <dbReference type="ARBA" id="ARBA00022490"/>
    </source>
</evidence>
<feature type="domain" description="Dihydrodipicolinate reductase C-terminal" evidence="15">
    <location>
        <begin position="142"/>
        <end position="278"/>
    </location>
</feature>
<dbReference type="PANTHER" id="PTHR20836">
    <property type="entry name" value="DIHYDRODIPICOLINATE REDUCTASE"/>
    <property type="match status" value="1"/>
</dbReference>
<keyword evidence="6 13" id="KW-0560">Oxidoreductase</keyword>
<dbReference type="GO" id="GO:0009089">
    <property type="term" value="P:lysine biosynthetic process via diaminopimelate"/>
    <property type="evidence" value="ECO:0007669"/>
    <property type="project" value="UniProtKB-UniRule"/>
</dbReference>
<dbReference type="Pfam" id="PF01113">
    <property type="entry name" value="DapB_N"/>
    <property type="match status" value="1"/>
</dbReference>
<dbReference type="UniPathway" id="UPA00034">
    <property type="reaction ID" value="UER00018"/>
</dbReference>
<feature type="active site" description="Proton donor/acceptor" evidence="13">
    <location>
        <position position="169"/>
    </location>
</feature>
<evidence type="ECO:0000256" key="12">
    <source>
        <dbReference type="ARBA" id="ARBA00049396"/>
    </source>
</evidence>
<dbReference type="Gene3D" id="3.30.360.10">
    <property type="entry name" value="Dihydrodipicolinate Reductase, domain 2"/>
    <property type="match status" value="1"/>
</dbReference>
<evidence type="ECO:0000256" key="8">
    <source>
        <dbReference type="ARBA" id="ARBA00023154"/>
    </source>
</evidence>
<dbReference type="GO" id="GO:0019877">
    <property type="term" value="P:diaminopimelate biosynthetic process"/>
    <property type="evidence" value="ECO:0007669"/>
    <property type="project" value="UniProtKB-UniRule"/>
</dbReference>
<keyword evidence="5 13" id="KW-0220">Diaminopimelate biosynthesis</keyword>
<evidence type="ECO:0000256" key="7">
    <source>
        <dbReference type="ARBA" id="ARBA00023027"/>
    </source>
</evidence>
<keyword evidence="8 13" id="KW-0457">Lysine biosynthesis</keyword>
<keyword evidence="2 13" id="KW-0963">Cytoplasm</keyword>
<dbReference type="SUPFAM" id="SSF55347">
    <property type="entry name" value="Glyceraldehyde-3-phosphate dehydrogenase-like, C-terminal domain"/>
    <property type="match status" value="1"/>
</dbReference>
<evidence type="ECO:0000256" key="3">
    <source>
        <dbReference type="ARBA" id="ARBA00022605"/>
    </source>
</evidence>
<evidence type="ECO:0000256" key="10">
    <source>
        <dbReference type="ARBA" id="ARBA00038983"/>
    </source>
</evidence>
<sequence length="280" mass="30288">MSFDVNKSVATDNTKVKIGINGAAGRMGRNLIMGCVGDRAFQLTVATEQPHHDALGIDTGILVGLERQGVLITTNLADVIHDCDVLIDFTNPESTLASLSVCRESGRCLVIGTTGFSGQEQTMIAKVAREIPIVFAPNMSVGVTLCFTLAETAARILGDQVDVEIIEAHHRRKMDAPSGTALQLGRIVADTLGRDLSTHAIYGREGKTGERDRKTIGFETIRAGDIVGEHTVMFAGFGERIEITHRASSREIFARGALRAARWIIEKENGLFDMRDVLGL</sequence>
<dbReference type="GO" id="GO:0016726">
    <property type="term" value="F:oxidoreductase activity, acting on CH or CH2 groups, NAD or NADP as acceptor"/>
    <property type="evidence" value="ECO:0007669"/>
    <property type="project" value="UniProtKB-UniRule"/>
</dbReference>
<organism evidence="16">
    <name type="scientific">Candidatus Kentrum sp. FW</name>
    <dbReference type="NCBI Taxonomy" id="2126338"/>
    <lineage>
        <taxon>Bacteria</taxon>
        <taxon>Pseudomonadati</taxon>
        <taxon>Pseudomonadota</taxon>
        <taxon>Gammaproteobacteria</taxon>
        <taxon>Candidatus Kentrum</taxon>
    </lineage>
</organism>
<keyword evidence="7 13" id="KW-0520">NAD</keyword>
<evidence type="ECO:0000259" key="15">
    <source>
        <dbReference type="Pfam" id="PF05173"/>
    </source>
</evidence>
<dbReference type="InterPro" id="IPR022663">
    <property type="entry name" value="DapB_C"/>
</dbReference>
<evidence type="ECO:0000256" key="11">
    <source>
        <dbReference type="ARBA" id="ARBA00049080"/>
    </source>
</evidence>
<feature type="binding site" evidence="13">
    <location>
        <position position="66"/>
    </location>
    <ligand>
        <name>NAD(+)</name>
        <dbReference type="ChEBI" id="CHEBI:57540"/>
    </ligand>
</feature>
<keyword evidence="3 13" id="KW-0028">Amino-acid biosynthesis</keyword>
<keyword evidence="4 13" id="KW-0521">NADP</keyword>
<reference evidence="16" key="1">
    <citation type="submission" date="2019-02" db="EMBL/GenBank/DDBJ databases">
        <authorList>
            <person name="Gruber-Vodicka R. H."/>
            <person name="Seah K. B. B."/>
        </authorList>
    </citation>
    <scope>NUCLEOTIDE SEQUENCE</scope>
    <source>
        <strain evidence="16">BECK_BZ106</strain>
    </source>
</reference>
<comment type="caution">
    <text evidence="13">Was originally thought to be a dihydrodipicolinate reductase (DHDPR), catalyzing the conversion of dihydrodipicolinate to tetrahydrodipicolinate. However, it was shown in E.coli that the substrate of the enzymatic reaction is not dihydrodipicolinate (DHDP) but in fact (2S,4S)-4-hydroxy-2,3,4,5-tetrahydrodipicolinic acid (HTPA), the product released by the DapA-catalyzed reaction.</text>
</comment>
<dbReference type="InterPro" id="IPR022664">
    <property type="entry name" value="DapB_N_CS"/>
</dbReference>
<comment type="subcellular location">
    <subcellularLocation>
        <location evidence="13">Cytoplasm</location>
    </subcellularLocation>
</comment>
<dbReference type="GO" id="GO:0050661">
    <property type="term" value="F:NADP binding"/>
    <property type="evidence" value="ECO:0007669"/>
    <property type="project" value="UniProtKB-UniRule"/>
</dbReference>
<dbReference type="AlphaFoldDB" id="A0A450S948"/>
<dbReference type="PROSITE" id="PS01298">
    <property type="entry name" value="DAPB"/>
    <property type="match status" value="1"/>
</dbReference>
<proteinExistence type="inferred from homology"/>
<dbReference type="InterPro" id="IPR036291">
    <property type="entry name" value="NAD(P)-bd_dom_sf"/>
</dbReference>
<dbReference type="HAMAP" id="MF_00102">
    <property type="entry name" value="DapB"/>
    <property type="match status" value="1"/>
</dbReference>
<evidence type="ECO:0000256" key="6">
    <source>
        <dbReference type="ARBA" id="ARBA00023002"/>
    </source>
</evidence>
<dbReference type="CDD" id="cd02274">
    <property type="entry name" value="DHDPR_N"/>
    <property type="match status" value="1"/>
</dbReference>
<evidence type="ECO:0000256" key="1">
    <source>
        <dbReference type="ARBA" id="ARBA00006642"/>
    </source>
</evidence>
<feature type="binding site" evidence="13">
    <location>
        <position position="170"/>
    </location>
    <ligand>
        <name>(S)-2,3,4,5-tetrahydrodipicolinate</name>
        <dbReference type="ChEBI" id="CHEBI:16845"/>
    </ligand>
</feature>
<comment type="subunit">
    <text evidence="13">Homotetramer.</text>
</comment>
<feature type="binding site" evidence="13">
    <location>
        <begin position="179"/>
        <end position="180"/>
    </location>
    <ligand>
        <name>(S)-2,3,4,5-tetrahydrodipicolinate</name>
        <dbReference type="ChEBI" id="CHEBI:16845"/>
    </ligand>
</feature>
<dbReference type="GO" id="GO:0008839">
    <property type="term" value="F:4-hydroxy-tetrahydrodipicolinate reductase"/>
    <property type="evidence" value="ECO:0007669"/>
    <property type="project" value="UniProtKB-UniRule"/>
</dbReference>
<evidence type="ECO:0000256" key="5">
    <source>
        <dbReference type="ARBA" id="ARBA00022915"/>
    </source>
</evidence>
<dbReference type="InterPro" id="IPR023940">
    <property type="entry name" value="DHDPR_bac"/>
</dbReference>
<dbReference type="InterPro" id="IPR000846">
    <property type="entry name" value="DapB_N"/>
</dbReference>
<dbReference type="FunFam" id="3.30.360.10:FF:000004">
    <property type="entry name" value="4-hydroxy-tetrahydrodipicolinate reductase"/>
    <property type="match status" value="1"/>
</dbReference>
<feature type="domain" description="Dihydrodipicolinate reductase N-terminal" evidence="14">
    <location>
        <begin position="16"/>
        <end position="139"/>
    </location>
</feature>
<gene>
    <name evidence="13" type="primary">dapB</name>
    <name evidence="16" type="ORF">BECKFW1821B_GA0114236_100411</name>
</gene>